<name>A0A3S7V0B8_MYXFU</name>
<organism evidence="3">
    <name type="scientific">Myxococcus fulvus</name>
    <dbReference type="NCBI Taxonomy" id="33"/>
    <lineage>
        <taxon>Bacteria</taxon>
        <taxon>Pseudomonadati</taxon>
        <taxon>Myxococcota</taxon>
        <taxon>Myxococcia</taxon>
        <taxon>Myxococcales</taxon>
        <taxon>Cystobacterineae</taxon>
        <taxon>Myxococcaceae</taxon>
        <taxon>Myxococcus</taxon>
    </lineage>
</organism>
<dbReference type="AlphaFoldDB" id="A0A3S7V0B8"/>
<evidence type="ECO:0000256" key="1">
    <source>
        <dbReference type="SAM" id="MobiDB-lite"/>
    </source>
</evidence>
<feature type="region of interest" description="Disordered" evidence="1">
    <location>
        <begin position="490"/>
        <end position="511"/>
    </location>
</feature>
<accession>A0A3S7V0B8</accession>
<evidence type="ECO:0000313" key="3">
    <source>
        <dbReference type="EMBL" id="AYM54458.1"/>
    </source>
</evidence>
<evidence type="ECO:0000256" key="2">
    <source>
        <dbReference type="SAM" id="SignalP"/>
    </source>
</evidence>
<feature type="signal peptide" evidence="2">
    <location>
        <begin position="1"/>
        <end position="19"/>
    </location>
</feature>
<evidence type="ECO:0008006" key="4">
    <source>
        <dbReference type="Google" id="ProtNLM"/>
    </source>
</evidence>
<dbReference type="EMBL" id="MH908923">
    <property type="protein sequence ID" value="AYM54458.1"/>
    <property type="molecule type" value="Genomic_DNA"/>
</dbReference>
<keyword evidence="2" id="KW-0732">Signal</keyword>
<sequence>MRLGAWLLLLPLGCGPVQASREPHELPETFAGSRAGQQAGARPTSPQAVPPSFGVDEQVESAVSPGGRFRVHFSRVGLNAVPPGDADGNGVPDAVDVVGRAYERVADFYVGLGFLLPRDDASVGADNGGDGLFDVYLVDFAGRADGAFRLDGCESVDQKCAGHMLQENDFAGYDYPSFEEAVSILASHEFFHAVQAAYRPGLGSVASEGTAVWASERFDATLDDLEQFTSSYLSRTDRSLVLDPTGPAASFSYGAGVFFQYLGERFGDRVILAMWQESLVAPTAPWAILLDTVLRREWGADFDTAFAEFSQWNLSTGARARVEQGYARGGGYDGLAPSARTLPTEEADVRVTTASTRYFTVPGGSAEVLATYVLKAGEDPAKLHLLVAAVTDTAVLHVSRAEGTGALSAKVDASDASEVIIAVVDGRHEGVGRYGTLCLTADPAGAPCVDVTPEPEDPEDDDGGCSAAPSGLGWAALVLALLALSARPERARVPARARPTGTGAGTPPARS</sequence>
<dbReference type="NCBIfam" id="NF045524">
    <property type="entry name" value="MXAN_6640_HExxH"/>
    <property type="match status" value="1"/>
</dbReference>
<feature type="chain" id="PRO_5019549976" description="Lipoprotein" evidence="2">
    <location>
        <begin position="20"/>
        <end position="511"/>
    </location>
</feature>
<proteinExistence type="predicted"/>
<protein>
    <recommendedName>
        <fullName evidence="4">Lipoprotein</fullName>
    </recommendedName>
</protein>
<reference evidence="3" key="1">
    <citation type="journal article" date="2018" name="J. Ind. Microbiol. Biotechnol.">
        <title>Genome mining reveals uncommon alkylpyrones as type III PKS products from myxobacteria.</title>
        <authorList>
            <person name="Hug J.J."/>
            <person name="Panter F."/>
            <person name="Krug D."/>
            <person name="Muller R."/>
        </authorList>
    </citation>
    <scope>NUCLEOTIDE SEQUENCE</scope>
    <source>
        <strain evidence="3">MCy10608</strain>
    </source>
</reference>